<evidence type="ECO:0000256" key="1">
    <source>
        <dbReference type="SAM" id="MobiDB-lite"/>
    </source>
</evidence>
<comment type="caution">
    <text evidence="2">The sequence shown here is derived from an EMBL/GenBank/DDBJ whole genome shotgun (WGS) entry which is preliminary data.</text>
</comment>
<name>A0A559MGP2_9HELO</name>
<dbReference type="GO" id="GO:0005975">
    <property type="term" value="P:carbohydrate metabolic process"/>
    <property type="evidence" value="ECO:0007669"/>
    <property type="project" value="InterPro"/>
</dbReference>
<dbReference type="Pfam" id="PF03746">
    <property type="entry name" value="LamB_YcsF"/>
    <property type="match status" value="1"/>
</dbReference>
<accession>A0A559MGP2</accession>
<organism evidence="2 3">
    <name type="scientific">Lachnellula willkommii</name>
    <dbReference type="NCBI Taxonomy" id="215461"/>
    <lineage>
        <taxon>Eukaryota</taxon>
        <taxon>Fungi</taxon>
        <taxon>Dikarya</taxon>
        <taxon>Ascomycota</taxon>
        <taxon>Pezizomycotina</taxon>
        <taxon>Leotiomycetes</taxon>
        <taxon>Helotiales</taxon>
        <taxon>Lachnaceae</taxon>
        <taxon>Lachnellula</taxon>
    </lineage>
</organism>
<dbReference type="EMBL" id="QGML01000390">
    <property type="protein sequence ID" value="TVY92102.1"/>
    <property type="molecule type" value="Genomic_DNA"/>
</dbReference>
<keyword evidence="3" id="KW-1185">Reference proteome</keyword>
<dbReference type="AlphaFoldDB" id="A0A559MGP2"/>
<dbReference type="Proteomes" id="UP000315522">
    <property type="component" value="Unassembled WGS sequence"/>
</dbReference>
<sequence>MANLVYKVKINCDMGRGFGKWKMGPDEDSIKYFNVTSHEYCVRVSCQELKSNAANSSTCKEERRPSTSGSAGLAGIW</sequence>
<evidence type="ECO:0000313" key="3">
    <source>
        <dbReference type="Proteomes" id="UP000315522"/>
    </source>
</evidence>
<gene>
    <name evidence="2" type="ORF">LAWI1_G001753</name>
</gene>
<evidence type="ECO:0000313" key="2">
    <source>
        <dbReference type="EMBL" id="TVY92102.1"/>
    </source>
</evidence>
<dbReference type="SUPFAM" id="SSF88713">
    <property type="entry name" value="Glycoside hydrolase/deacetylase"/>
    <property type="match status" value="1"/>
</dbReference>
<dbReference type="InterPro" id="IPR011330">
    <property type="entry name" value="Glyco_hydro/deAcase_b/a-brl"/>
</dbReference>
<dbReference type="InterPro" id="IPR005501">
    <property type="entry name" value="LamB/YcsF/PxpA-like"/>
</dbReference>
<proteinExistence type="predicted"/>
<protein>
    <submittedName>
        <fullName evidence="2">Uncharacterized protein</fullName>
    </submittedName>
</protein>
<feature type="region of interest" description="Disordered" evidence="1">
    <location>
        <begin position="56"/>
        <end position="77"/>
    </location>
</feature>
<reference evidence="2 3" key="1">
    <citation type="submission" date="2018-05" db="EMBL/GenBank/DDBJ databases">
        <title>Genome sequencing and assembly of the regulated plant pathogen Lachnellula willkommii and related sister species for the development of diagnostic species identification markers.</title>
        <authorList>
            <person name="Giroux E."/>
            <person name="Bilodeau G."/>
        </authorList>
    </citation>
    <scope>NUCLEOTIDE SEQUENCE [LARGE SCALE GENOMIC DNA]</scope>
    <source>
        <strain evidence="2 3">CBS 172.35</strain>
    </source>
</reference>